<evidence type="ECO:0000256" key="1">
    <source>
        <dbReference type="ARBA" id="ARBA00004609"/>
    </source>
</evidence>
<dbReference type="RefSeq" id="XP_003007200.1">
    <property type="nucleotide sequence ID" value="XM_003007154.1"/>
</dbReference>
<dbReference type="GO" id="GO:0031505">
    <property type="term" value="P:fungal-type cell wall organization"/>
    <property type="evidence" value="ECO:0007669"/>
    <property type="project" value="TreeGrafter"/>
</dbReference>
<dbReference type="AlphaFoldDB" id="C9SDY3"/>
<evidence type="ECO:0000313" key="12">
    <source>
        <dbReference type="Proteomes" id="UP000008698"/>
    </source>
</evidence>
<keyword evidence="8 9" id="KW-0449">Lipoprotein</keyword>
<comment type="similarity">
    <text evidence="2 9">Belongs to the glycosyl hydrolase 72 family.</text>
</comment>
<keyword evidence="3 9" id="KW-0336">GPI-anchor</keyword>
<evidence type="ECO:0000313" key="11">
    <source>
        <dbReference type="EMBL" id="EEY17230.1"/>
    </source>
</evidence>
<organism evidence="12">
    <name type="scientific">Verticillium alfalfae (strain VaMs.102 / ATCC MYA-4576 / FGSC 10136)</name>
    <name type="common">Verticillium wilt of alfalfa</name>
    <name type="synonym">Verticillium albo-atrum</name>
    <dbReference type="NCBI Taxonomy" id="526221"/>
    <lineage>
        <taxon>Eukaryota</taxon>
        <taxon>Fungi</taxon>
        <taxon>Dikarya</taxon>
        <taxon>Ascomycota</taxon>
        <taxon>Pezizomycotina</taxon>
        <taxon>Sordariomycetes</taxon>
        <taxon>Hypocreomycetidae</taxon>
        <taxon>Glomerellales</taxon>
        <taxon>Plectosphaerellaceae</taxon>
        <taxon>Verticillium</taxon>
    </lineage>
</organism>
<evidence type="ECO:0000256" key="4">
    <source>
        <dbReference type="ARBA" id="ARBA00022679"/>
    </source>
</evidence>
<sequence>MKTTAVACALAGLAIGSASAEGPTLTERQAPHRARAVPVVTASGNATWQCAPATQANLRQLFWANGERFIIRGIDYQPGSSGKNDDPIANVDTCKRDITEFKRLGVNAVRIYSLDNSANHDECMGLLADAGIYLMADLNSPKYSINRDDPEPSYNAAYLQSVFATVEEFAKYDNTLLFFSGNEVIYTLNTTTSAEYVKATTRDVKNYMRARGLRQIPVGYSAADISANIWQAADYFNCGSDDARSDFWAFNDYSWCNTDFVTSGWNQKVQNFTDYGIPYGCNTNGERKFNEIESLMHSNMTGVYSGGLMFEYTMEENNFGIIEVKDGKVEELPEFANFASALSKWPMPTAATALHSTTHGVACPTSASLWEVNESLLPKMPQAAEKYMDDGAGTGPGLDGDGSQWNANSGTATTSVASGAPSPTGQGSSSGGGSGNNGGSGNGDSAAAGLASHGMLYVSFAAAVATVMGTMFL</sequence>
<dbReference type="OrthoDB" id="421038at2759"/>
<comment type="function">
    <text evidence="9">Splits internally a 1,3-beta-glucan molecule and transfers the newly generated reducing end (the donor) to the non-reducing end of another 1,3-beta-glucan molecule (the acceptor) forming a 1,3-beta linkage, resulting in the elongation of 1,3-beta-glucan chains in the cell wall.</text>
</comment>
<reference evidence="12" key="1">
    <citation type="journal article" date="2011" name="PLoS Pathog.">
        <title>Comparative genomics yields insights into niche adaptation of plant vascular wilt pathogens.</title>
        <authorList>
            <person name="Klosterman S.J."/>
            <person name="Subbarao K.V."/>
            <person name="Kang S."/>
            <person name="Veronese P."/>
            <person name="Gold S.E."/>
            <person name="Thomma B.P.H.J."/>
            <person name="Chen Z."/>
            <person name="Henrissat B."/>
            <person name="Lee Y.-H."/>
            <person name="Park J."/>
            <person name="Garcia-Pedrajas M.D."/>
            <person name="Barbara D.J."/>
            <person name="Anchieta A."/>
            <person name="de Jonge R."/>
            <person name="Santhanam P."/>
            <person name="Maruthachalam K."/>
            <person name="Atallah Z."/>
            <person name="Amyotte S.G."/>
            <person name="Paz Z."/>
            <person name="Inderbitzin P."/>
            <person name="Hayes R.J."/>
            <person name="Heiman D.I."/>
            <person name="Young S."/>
            <person name="Zeng Q."/>
            <person name="Engels R."/>
            <person name="Galagan J."/>
            <person name="Cuomo C.A."/>
            <person name="Dobinson K.F."/>
            <person name="Ma L.-J."/>
        </authorList>
    </citation>
    <scope>NUCLEOTIDE SEQUENCE [LARGE SCALE GENOMIC DNA]</scope>
    <source>
        <strain evidence="12">VaMs.102 / ATCC MYA-4576 / FGSC 10136</strain>
    </source>
</reference>
<evidence type="ECO:0000256" key="5">
    <source>
        <dbReference type="ARBA" id="ARBA00022729"/>
    </source>
</evidence>
<dbReference type="HOGENOM" id="CLU_021855_1_0_1"/>
<accession>C9SDY3</accession>
<feature type="compositionally biased region" description="Low complexity" evidence="10">
    <location>
        <begin position="417"/>
        <end position="427"/>
    </location>
</feature>
<dbReference type="GO" id="GO:0042124">
    <property type="term" value="F:1,3-beta-glucanosyltransferase activity"/>
    <property type="evidence" value="ECO:0007669"/>
    <property type="project" value="TreeGrafter"/>
</dbReference>
<keyword evidence="12" id="KW-1185">Reference proteome</keyword>
<dbReference type="OMA" id="CADFFAC"/>
<evidence type="ECO:0000256" key="2">
    <source>
        <dbReference type="ARBA" id="ARBA00007528"/>
    </source>
</evidence>
<dbReference type="PANTHER" id="PTHR31468:SF5">
    <property type="entry name" value="1,3-BETA-GLUCANOSYLTRANSFERASE GAS5"/>
    <property type="match status" value="1"/>
</dbReference>
<name>C9SDY3_VERA1</name>
<proteinExistence type="inferred from homology"/>
<evidence type="ECO:0000256" key="10">
    <source>
        <dbReference type="SAM" id="MobiDB-lite"/>
    </source>
</evidence>
<evidence type="ECO:0000256" key="3">
    <source>
        <dbReference type="ARBA" id="ARBA00022622"/>
    </source>
</evidence>
<dbReference type="GeneID" id="9533771"/>
<feature type="region of interest" description="Disordered" evidence="10">
    <location>
        <begin position="386"/>
        <end position="441"/>
    </location>
</feature>
<keyword evidence="4 9" id="KW-0808">Transferase</keyword>
<evidence type="ECO:0000256" key="6">
    <source>
        <dbReference type="ARBA" id="ARBA00023136"/>
    </source>
</evidence>
<feature type="compositionally biased region" description="Gly residues" evidence="10">
    <location>
        <begin position="428"/>
        <end position="441"/>
    </location>
</feature>
<evidence type="ECO:0000256" key="9">
    <source>
        <dbReference type="RuleBase" id="RU361209"/>
    </source>
</evidence>
<dbReference type="Proteomes" id="UP000008698">
    <property type="component" value="Unassembled WGS sequence"/>
</dbReference>
<dbReference type="PANTHER" id="PTHR31468">
    <property type="entry name" value="1,3-BETA-GLUCANOSYLTRANSFERASE GAS1"/>
    <property type="match status" value="1"/>
</dbReference>
<keyword evidence="5 9" id="KW-0732">Signal</keyword>
<dbReference type="eggNOG" id="ENOG502QRZZ">
    <property type="taxonomic scope" value="Eukaryota"/>
</dbReference>
<gene>
    <name evidence="11" type="ORF">VDBG_03339</name>
</gene>
<dbReference type="KEGG" id="val:VDBG_03339"/>
<feature type="chain" id="PRO_5005125884" description="1,3-beta-glucanosyltransferase" evidence="9">
    <location>
        <begin position="21"/>
        <end position="473"/>
    </location>
</feature>
<dbReference type="Gene3D" id="3.20.20.80">
    <property type="entry name" value="Glycosidases"/>
    <property type="match status" value="1"/>
</dbReference>
<protein>
    <recommendedName>
        <fullName evidence="9">1,3-beta-glucanosyltransferase</fullName>
        <ecNumber evidence="9">2.4.1.-</ecNumber>
    </recommendedName>
</protein>
<dbReference type="Pfam" id="PF03198">
    <property type="entry name" value="Glyco_hydro_72"/>
    <property type="match status" value="1"/>
</dbReference>
<feature type="signal peptide" evidence="9">
    <location>
        <begin position="1"/>
        <end position="20"/>
    </location>
</feature>
<dbReference type="EMBL" id="DS985216">
    <property type="protein sequence ID" value="EEY17230.1"/>
    <property type="molecule type" value="Genomic_DNA"/>
</dbReference>
<dbReference type="GO" id="GO:0098552">
    <property type="term" value="C:side of membrane"/>
    <property type="evidence" value="ECO:0007669"/>
    <property type="project" value="UniProtKB-KW"/>
</dbReference>
<dbReference type="InterPro" id="IPR004886">
    <property type="entry name" value="Glucanosyltransferase"/>
</dbReference>
<dbReference type="InterPro" id="IPR017853">
    <property type="entry name" value="GH"/>
</dbReference>
<evidence type="ECO:0000256" key="8">
    <source>
        <dbReference type="ARBA" id="ARBA00023288"/>
    </source>
</evidence>
<feature type="compositionally biased region" description="Polar residues" evidence="10">
    <location>
        <begin position="403"/>
        <end position="416"/>
    </location>
</feature>
<dbReference type="GO" id="GO:0071970">
    <property type="term" value="P:fungal-type cell wall (1-&gt;3)-beta-D-glucan biosynthetic process"/>
    <property type="evidence" value="ECO:0007669"/>
    <property type="project" value="TreeGrafter"/>
</dbReference>
<comment type="subcellular location">
    <subcellularLocation>
        <location evidence="1 9">Cell membrane</location>
        <topology evidence="1 9">Lipid-anchor</topology>
        <topology evidence="1 9">GPI-anchor</topology>
    </subcellularLocation>
</comment>
<dbReference type="GO" id="GO:0005886">
    <property type="term" value="C:plasma membrane"/>
    <property type="evidence" value="ECO:0007669"/>
    <property type="project" value="UniProtKB-SubCell"/>
</dbReference>
<keyword evidence="7" id="KW-0325">Glycoprotein</keyword>
<dbReference type="SUPFAM" id="SSF51445">
    <property type="entry name" value="(Trans)glycosidases"/>
    <property type="match status" value="1"/>
</dbReference>
<dbReference type="EC" id="2.4.1.-" evidence="9"/>
<evidence type="ECO:0000256" key="7">
    <source>
        <dbReference type="ARBA" id="ARBA00023180"/>
    </source>
</evidence>
<keyword evidence="6 9" id="KW-0472">Membrane</keyword>